<reference evidence="1" key="1">
    <citation type="submission" date="2020-09" db="EMBL/GenBank/DDBJ databases">
        <title>Whole genome shotgun sequence of Streptomyces xanthophaeus NBRC 12829.</title>
        <authorList>
            <person name="Komaki H."/>
            <person name="Tamura T."/>
        </authorList>
    </citation>
    <scope>NUCLEOTIDE SEQUENCE</scope>
    <source>
        <strain evidence="1">NBRC 12829</strain>
    </source>
</reference>
<name>A0A919L9F2_9ACTN</name>
<keyword evidence="2" id="KW-1185">Reference proteome</keyword>
<sequence>MPCAVAVAVCHGCGGRCRAPRNRAAFGTAGSAGAAAADGAARPLLPWAIARAALDGSQPVPAGEGTISRIHIRMLLGQAELRGADLDMMAVQLTAALEGPFLLYLTASPQEEPTDHIDRMAHAWQDLVERLCRP</sequence>
<dbReference type="AlphaFoldDB" id="A0A919L9F2"/>
<evidence type="ECO:0000313" key="2">
    <source>
        <dbReference type="Proteomes" id="UP000600026"/>
    </source>
</evidence>
<dbReference type="EMBL" id="BNEE01000002">
    <property type="protein sequence ID" value="GHI82728.1"/>
    <property type="molecule type" value="Genomic_DNA"/>
</dbReference>
<dbReference type="Proteomes" id="UP000600026">
    <property type="component" value="Unassembled WGS sequence"/>
</dbReference>
<comment type="caution">
    <text evidence="1">The sequence shown here is derived from an EMBL/GenBank/DDBJ whole genome shotgun (WGS) entry which is preliminary data.</text>
</comment>
<accession>A0A919L9F2</accession>
<gene>
    <name evidence="1" type="ORF">Sxan_00920</name>
</gene>
<evidence type="ECO:0000313" key="1">
    <source>
        <dbReference type="EMBL" id="GHI82728.1"/>
    </source>
</evidence>
<proteinExistence type="predicted"/>
<organism evidence="1 2">
    <name type="scientific">Streptomyces xanthophaeus</name>
    <dbReference type="NCBI Taxonomy" id="67385"/>
    <lineage>
        <taxon>Bacteria</taxon>
        <taxon>Bacillati</taxon>
        <taxon>Actinomycetota</taxon>
        <taxon>Actinomycetes</taxon>
        <taxon>Kitasatosporales</taxon>
        <taxon>Streptomycetaceae</taxon>
        <taxon>Streptomyces</taxon>
    </lineage>
</organism>
<protein>
    <submittedName>
        <fullName evidence="1">Uncharacterized protein</fullName>
    </submittedName>
</protein>